<comment type="caution">
    <text evidence="14">The sequence shown here is derived from an EMBL/GenBank/DDBJ whole genome shotgun (WGS) entry which is preliminary data.</text>
</comment>
<accession>A0A9W6MAI9</accession>
<dbReference type="GO" id="GO:0000155">
    <property type="term" value="F:phosphorelay sensor kinase activity"/>
    <property type="evidence" value="ECO:0007669"/>
    <property type="project" value="InterPro"/>
</dbReference>
<dbReference type="RefSeq" id="WP_271215672.1">
    <property type="nucleotide sequence ID" value="NZ_BAAAVD010000006.1"/>
</dbReference>
<dbReference type="SUPFAM" id="SSF158472">
    <property type="entry name" value="HAMP domain-like"/>
    <property type="match status" value="1"/>
</dbReference>
<evidence type="ECO:0000256" key="11">
    <source>
        <dbReference type="SAM" id="Phobius"/>
    </source>
</evidence>
<evidence type="ECO:0000256" key="7">
    <source>
        <dbReference type="ARBA" id="ARBA00022777"/>
    </source>
</evidence>
<dbReference type="CDD" id="cd00075">
    <property type="entry name" value="HATPase"/>
    <property type="match status" value="1"/>
</dbReference>
<organism evidence="14 15">
    <name type="scientific">Streptosporangium carneum</name>
    <dbReference type="NCBI Taxonomy" id="47481"/>
    <lineage>
        <taxon>Bacteria</taxon>
        <taxon>Bacillati</taxon>
        <taxon>Actinomycetota</taxon>
        <taxon>Actinomycetes</taxon>
        <taxon>Streptosporangiales</taxon>
        <taxon>Streptosporangiaceae</taxon>
        <taxon>Streptosporangium</taxon>
    </lineage>
</organism>
<gene>
    <name evidence="14" type="ORF">GCM10017600_05110</name>
</gene>
<evidence type="ECO:0000256" key="8">
    <source>
        <dbReference type="ARBA" id="ARBA00022989"/>
    </source>
</evidence>
<dbReference type="SMART" id="SM00388">
    <property type="entry name" value="HisKA"/>
    <property type="match status" value="1"/>
</dbReference>
<dbReference type="InterPro" id="IPR003660">
    <property type="entry name" value="HAMP_dom"/>
</dbReference>
<dbReference type="InterPro" id="IPR004358">
    <property type="entry name" value="Sig_transdc_His_kin-like_C"/>
</dbReference>
<dbReference type="PROSITE" id="PS50885">
    <property type="entry name" value="HAMP"/>
    <property type="match status" value="1"/>
</dbReference>
<dbReference type="Gene3D" id="3.30.565.10">
    <property type="entry name" value="Histidine kinase-like ATPase, C-terminal domain"/>
    <property type="match status" value="1"/>
</dbReference>
<keyword evidence="5" id="KW-0808">Transferase</keyword>
<feature type="transmembrane region" description="Helical" evidence="11">
    <location>
        <begin position="188"/>
        <end position="208"/>
    </location>
</feature>
<dbReference type="Gene3D" id="6.10.340.10">
    <property type="match status" value="1"/>
</dbReference>
<evidence type="ECO:0000256" key="10">
    <source>
        <dbReference type="ARBA" id="ARBA00023136"/>
    </source>
</evidence>
<feature type="domain" description="HAMP" evidence="13">
    <location>
        <begin position="209"/>
        <end position="262"/>
    </location>
</feature>
<dbReference type="InterPro" id="IPR003594">
    <property type="entry name" value="HATPase_dom"/>
</dbReference>
<evidence type="ECO:0000313" key="15">
    <source>
        <dbReference type="Proteomes" id="UP001143474"/>
    </source>
</evidence>
<comment type="catalytic activity">
    <reaction evidence="1">
        <text>ATP + protein L-histidine = ADP + protein N-phospho-L-histidine.</text>
        <dbReference type="EC" id="2.7.13.3"/>
    </reaction>
</comment>
<dbReference type="SMART" id="SM00387">
    <property type="entry name" value="HATPase_c"/>
    <property type="match status" value="1"/>
</dbReference>
<dbReference type="Pfam" id="PF02518">
    <property type="entry name" value="HATPase_c"/>
    <property type="match status" value="1"/>
</dbReference>
<feature type="transmembrane region" description="Helical" evidence="11">
    <location>
        <begin position="12"/>
        <end position="33"/>
    </location>
</feature>
<evidence type="ECO:0000256" key="9">
    <source>
        <dbReference type="ARBA" id="ARBA00023012"/>
    </source>
</evidence>
<dbReference type="Pfam" id="PF00512">
    <property type="entry name" value="HisKA"/>
    <property type="match status" value="1"/>
</dbReference>
<dbReference type="PANTHER" id="PTHR45436:SF5">
    <property type="entry name" value="SENSOR HISTIDINE KINASE TRCS"/>
    <property type="match status" value="1"/>
</dbReference>
<keyword evidence="7" id="KW-0418">Kinase</keyword>
<evidence type="ECO:0000256" key="2">
    <source>
        <dbReference type="ARBA" id="ARBA00004236"/>
    </source>
</evidence>
<dbReference type="SUPFAM" id="SSF55874">
    <property type="entry name" value="ATPase domain of HSP90 chaperone/DNA topoisomerase II/histidine kinase"/>
    <property type="match status" value="1"/>
</dbReference>
<dbReference type="PROSITE" id="PS50109">
    <property type="entry name" value="HIS_KIN"/>
    <property type="match status" value="1"/>
</dbReference>
<dbReference type="InterPro" id="IPR036890">
    <property type="entry name" value="HATPase_C_sf"/>
</dbReference>
<keyword evidence="8 11" id="KW-1133">Transmembrane helix</keyword>
<dbReference type="InterPro" id="IPR036097">
    <property type="entry name" value="HisK_dim/P_sf"/>
</dbReference>
<evidence type="ECO:0000259" key="13">
    <source>
        <dbReference type="PROSITE" id="PS50885"/>
    </source>
</evidence>
<dbReference type="AlphaFoldDB" id="A0A9W6MAI9"/>
<evidence type="ECO:0000256" key="1">
    <source>
        <dbReference type="ARBA" id="ARBA00000085"/>
    </source>
</evidence>
<dbReference type="GO" id="GO:0005886">
    <property type="term" value="C:plasma membrane"/>
    <property type="evidence" value="ECO:0007669"/>
    <property type="project" value="UniProtKB-SubCell"/>
</dbReference>
<dbReference type="CDD" id="cd06225">
    <property type="entry name" value="HAMP"/>
    <property type="match status" value="1"/>
</dbReference>
<proteinExistence type="predicted"/>
<evidence type="ECO:0000256" key="4">
    <source>
        <dbReference type="ARBA" id="ARBA00022553"/>
    </source>
</evidence>
<evidence type="ECO:0000259" key="12">
    <source>
        <dbReference type="PROSITE" id="PS50109"/>
    </source>
</evidence>
<feature type="domain" description="Histidine kinase" evidence="12">
    <location>
        <begin position="270"/>
        <end position="470"/>
    </location>
</feature>
<evidence type="ECO:0000256" key="6">
    <source>
        <dbReference type="ARBA" id="ARBA00022692"/>
    </source>
</evidence>
<dbReference type="InterPro" id="IPR003661">
    <property type="entry name" value="HisK_dim/P_dom"/>
</dbReference>
<dbReference type="SMART" id="SM00304">
    <property type="entry name" value="HAMP"/>
    <property type="match status" value="1"/>
</dbReference>
<sequence length="470" mass="49793">MPRLSVRVRATLAATVIVAVALGVAAAVLVGVLRGSLVESASLEATRRADATAEALLTRLKADSKADSVGGVAERVIDPDIMIIDESVRGADPRFDLTTPDDRPALLSKVSSTVSGSVSALSCVPTEPVFSVESSATPPAGAPTRKWTSCGSFAVATMPVATAKGPLLVRARASLEPTKAALQSLQGLLLPGIPALLLLVAALTWLVVGRALAPVSAIRAEVADITASDLHRRVPVPRSRDEIARLAETMNRTLDRLELAVDRHKRFVADAAHELRSPLAVLRTRLELAPPEPLAAEALTDVERLQKLTSDLLLLARLDAGEPACHEEVDLGQVAAEEATRSRPRPEIQVALDVAVDAVVRGSADQLRRLVANLVDNAVRHADSTVTVRLALDEGEALLDVRDDGPGIPDEHREAVFDRFTRLDEARDRDAGGSGLGLAIARDIAVRHGGRLDLVAGSRGAWLRARFPVI</sequence>
<keyword evidence="6 11" id="KW-0812">Transmembrane</keyword>
<reference evidence="14" key="2">
    <citation type="submission" date="2023-01" db="EMBL/GenBank/DDBJ databases">
        <authorList>
            <person name="Sun Q."/>
            <person name="Evtushenko L."/>
        </authorList>
    </citation>
    <scope>NUCLEOTIDE SEQUENCE</scope>
    <source>
        <strain evidence="14">VKM Ac-2007</strain>
    </source>
</reference>
<dbReference type="Proteomes" id="UP001143474">
    <property type="component" value="Unassembled WGS sequence"/>
</dbReference>
<dbReference type="EC" id="2.7.13.3" evidence="3"/>
<dbReference type="EMBL" id="BSEV01000001">
    <property type="protein sequence ID" value="GLK07106.1"/>
    <property type="molecule type" value="Genomic_DNA"/>
</dbReference>
<keyword evidence="10 11" id="KW-0472">Membrane</keyword>
<dbReference type="InterPro" id="IPR005467">
    <property type="entry name" value="His_kinase_dom"/>
</dbReference>
<comment type="subcellular location">
    <subcellularLocation>
        <location evidence="2">Cell membrane</location>
    </subcellularLocation>
</comment>
<keyword evidence="15" id="KW-1185">Reference proteome</keyword>
<protein>
    <recommendedName>
        <fullName evidence="3">histidine kinase</fullName>
        <ecNumber evidence="3">2.7.13.3</ecNumber>
    </recommendedName>
</protein>
<dbReference type="SUPFAM" id="SSF47384">
    <property type="entry name" value="Homodimeric domain of signal transducing histidine kinase"/>
    <property type="match status" value="1"/>
</dbReference>
<dbReference type="PRINTS" id="PR00344">
    <property type="entry name" value="BCTRLSENSOR"/>
</dbReference>
<dbReference type="PANTHER" id="PTHR45436">
    <property type="entry name" value="SENSOR HISTIDINE KINASE YKOH"/>
    <property type="match status" value="1"/>
</dbReference>
<evidence type="ECO:0000256" key="3">
    <source>
        <dbReference type="ARBA" id="ARBA00012438"/>
    </source>
</evidence>
<dbReference type="Gene3D" id="1.10.287.130">
    <property type="match status" value="1"/>
</dbReference>
<dbReference type="InterPro" id="IPR050428">
    <property type="entry name" value="TCS_sensor_his_kinase"/>
</dbReference>
<dbReference type="Pfam" id="PF00672">
    <property type="entry name" value="HAMP"/>
    <property type="match status" value="1"/>
</dbReference>
<keyword evidence="9" id="KW-0902">Two-component regulatory system</keyword>
<evidence type="ECO:0000256" key="5">
    <source>
        <dbReference type="ARBA" id="ARBA00022679"/>
    </source>
</evidence>
<dbReference type="CDD" id="cd00082">
    <property type="entry name" value="HisKA"/>
    <property type="match status" value="1"/>
</dbReference>
<name>A0A9W6MAI9_9ACTN</name>
<keyword evidence="4" id="KW-0597">Phosphoprotein</keyword>
<reference evidence="14" key="1">
    <citation type="journal article" date="2014" name="Int. J. Syst. Evol. Microbiol.">
        <title>Complete genome sequence of Corynebacterium casei LMG S-19264T (=DSM 44701T), isolated from a smear-ripened cheese.</title>
        <authorList>
            <consortium name="US DOE Joint Genome Institute (JGI-PGF)"/>
            <person name="Walter F."/>
            <person name="Albersmeier A."/>
            <person name="Kalinowski J."/>
            <person name="Ruckert C."/>
        </authorList>
    </citation>
    <scope>NUCLEOTIDE SEQUENCE</scope>
    <source>
        <strain evidence="14">VKM Ac-2007</strain>
    </source>
</reference>
<evidence type="ECO:0000313" key="14">
    <source>
        <dbReference type="EMBL" id="GLK07106.1"/>
    </source>
</evidence>